<evidence type="ECO:0000256" key="21">
    <source>
        <dbReference type="PIRSR" id="PIRSR038147-3"/>
    </source>
</evidence>
<dbReference type="FunFam" id="3.30.200.20:FF:000148">
    <property type="entry name" value="Serine/threonine-protein kinase RIO1"/>
    <property type="match status" value="1"/>
</dbReference>
<dbReference type="GO" id="GO:0005737">
    <property type="term" value="C:cytoplasm"/>
    <property type="evidence" value="ECO:0007669"/>
    <property type="project" value="UniProtKB-SubCell"/>
</dbReference>
<dbReference type="GO" id="GO:0005524">
    <property type="term" value="F:ATP binding"/>
    <property type="evidence" value="ECO:0007669"/>
    <property type="project" value="UniProtKB-KW"/>
</dbReference>
<keyword evidence="9 18" id="KW-0808">Transferase</keyword>
<dbReference type="Gene3D" id="3.30.200.20">
    <property type="entry name" value="Phosphorylase Kinase, domain 1"/>
    <property type="match status" value="1"/>
</dbReference>
<evidence type="ECO:0000256" key="9">
    <source>
        <dbReference type="ARBA" id="ARBA00022679"/>
    </source>
</evidence>
<evidence type="ECO:0000256" key="13">
    <source>
        <dbReference type="ARBA" id="ARBA00022801"/>
    </source>
</evidence>
<evidence type="ECO:0000256" key="2">
    <source>
        <dbReference type="ARBA" id="ARBA00004496"/>
    </source>
</evidence>
<dbReference type="EMBL" id="CAJOBC010004159">
    <property type="protein sequence ID" value="CAF3817059.1"/>
    <property type="molecule type" value="Genomic_DNA"/>
</dbReference>
<comment type="cofactor">
    <cofactor evidence="1 21">
        <name>Mg(2+)</name>
        <dbReference type="ChEBI" id="CHEBI:18420"/>
    </cofactor>
</comment>
<keyword evidence="26" id="KW-1185">Reference proteome</keyword>
<evidence type="ECO:0000256" key="17">
    <source>
        <dbReference type="ARBA" id="ARBA00048679"/>
    </source>
</evidence>
<feature type="compositionally biased region" description="Basic and acidic residues" evidence="22">
    <location>
        <begin position="519"/>
        <end position="530"/>
    </location>
</feature>
<evidence type="ECO:0000256" key="3">
    <source>
        <dbReference type="ARBA" id="ARBA00009196"/>
    </source>
</evidence>
<feature type="domain" description="RIO kinase" evidence="23">
    <location>
        <begin position="111"/>
        <end position="349"/>
    </location>
</feature>
<keyword evidence="6" id="KW-0963">Cytoplasm</keyword>
<dbReference type="PIRSF" id="PIRSF038147">
    <property type="entry name" value="Ser/Thr_PK_RIO1"/>
    <property type="match status" value="1"/>
</dbReference>
<feature type="compositionally biased region" description="Basic residues" evidence="22">
    <location>
        <begin position="505"/>
        <end position="518"/>
    </location>
</feature>
<keyword evidence="7" id="KW-0690">Ribosome biogenesis</keyword>
<dbReference type="OrthoDB" id="205248at2759"/>
<feature type="active site" description="4-aspartylphosphate intermediate" evidence="19">
    <location>
        <position position="302"/>
    </location>
</feature>
<dbReference type="InterPro" id="IPR000687">
    <property type="entry name" value="RIO_kinase"/>
</dbReference>
<dbReference type="GO" id="GO:0046872">
    <property type="term" value="F:metal ion binding"/>
    <property type="evidence" value="ECO:0007669"/>
    <property type="project" value="UniProtKB-KW"/>
</dbReference>
<evidence type="ECO:0000256" key="6">
    <source>
        <dbReference type="ARBA" id="ARBA00022490"/>
    </source>
</evidence>
<evidence type="ECO:0000256" key="1">
    <source>
        <dbReference type="ARBA" id="ARBA00001946"/>
    </source>
</evidence>
<name>A0A814K401_9BILA</name>
<dbReference type="SMART" id="SM00090">
    <property type="entry name" value="RIO"/>
    <property type="match status" value="1"/>
</dbReference>
<organism evidence="24 26">
    <name type="scientific">Didymodactylos carnosus</name>
    <dbReference type="NCBI Taxonomy" id="1234261"/>
    <lineage>
        <taxon>Eukaryota</taxon>
        <taxon>Metazoa</taxon>
        <taxon>Spiralia</taxon>
        <taxon>Gnathifera</taxon>
        <taxon>Rotifera</taxon>
        <taxon>Eurotatoria</taxon>
        <taxon>Bdelloidea</taxon>
        <taxon>Philodinida</taxon>
        <taxon>Philodinidae</taxon>
        <taxon>Didymodactylos</taxon>
    </lineage>
</organism>
<evidence type="ECO:0000256" key="11">
    <source>
        <dbReference type="ARBA" id="ARBA00022741"/>
    </source>
</evidence>
<evidence type="ECO:0000256" key="20">
    <source>
        <dbReference type="PIRSR" id="PIRSR038147-2"/>
    </source>
</evidence>
<dbReference type="InterPro" id="IPR051272">
    <property type="entry name" value="RIO-type_Ser/Thr_kinase"/>
</dbReference>
<evidence type="ECO:0000313" key="24">
    <source>
        <dbReference type="EMBL" id="CAF1047308.1"/>
    </source>
</evidence>
<keyword evidence="12 18" id="KW-0418">Kinase</keyword>
<evidence type="ECO:0000256" key="14">
    <source>
        <dbReference type="ARBA" id="ARBA00022840"/>
    </source>
</evidence>
<evidence type="ECO:0000256" key="18">
    <source>
        <dbReference type="PIRNR" id="PIRNR038147"/>
    </source>
</evidence>
<feature type="binding site" evidence="21">
    <location>
        <position position="302"/>
    </location>
    <ligand>
        <name>Mg(2+)</name>
        <dbReference type="ChEBI" id="CHEBI:18420"/>
    </ligand>
</feature>
<comment type="catalytic activity">
    <reaction evidence="16 18">
        <text>L-threonyl-[protein] + ATP = O-phospho-L-threonyl-[protein] + ADP + H(+)</text>
        <dbReference type="Rhea" id="RHEA:46608"/>
        <dbReference type="Rhea" id="RHEA-COMP:11060"/>
        <dbReference type="Rhea" id="RHEA-COMP:11605"/>
        <dbReference type="ChEBI" id="CHEBI:15378"/>
        <dbReference type="ChEBI" id="CHEBI:30013"/>
        <dbReference type="ChEBI" id="CHEBI:30616"/>
        <dbReference type="ChEBI" id="CHEBI:61977"/>
        <dbReference type="ChEBI" id="CHEBI:456216"/>
        <dbReference type="EC" id="2.7.11.1"/>
    </reaction>
</comment>
<dbReference type="AlphaFoldDB" id="A0A814K401"/>
<dbReference type="EMBL" id="CAJNOQ010004159">
    <property type="protein sequence ID" value="CAF1047308.1"/>
    <property type="molecule type" value="Genomic_DNA"/>
</dbReference>
<comment type="subcellular location">
    <subcellularLocation>
        <location evidence="2">Cytoplasm</location>
    </subcellularLocation>
</comment>
<evidence type="ECO:0000256" key="12">
    <source>
        <dbReference type="ARBA" id="ARBA00022777"/>
    </source>
</evidence>
<feature type="binding site" evidence="20">
    <location>
        <position position="240"/>
    </location>
    <ligand>
        <name>ATP</name>
        <dbReference type="ChEBI" id="CHEBI:30616"/>
    </ligand>
</feature>
<feature type="compositionally biased region" description="Low complexity" evidence="22">
    <location>
        <begin position="42"/>
        <end position="64"/>
    </location>
</feature>
<keyword evidence="14 18" id="KW-0067">ATP-binding</keyword>
<feature type="binding site" evidence="21">
    <location>
        <position position="290"/>
    </location>
    <ligand>
        <name>Mg(2+)</name>
        <dbReference type="ChEBI" id="CHEBI:18420"/>
    </ligand>
</feature>
<dbReference type="InterPro" id="IPR011009">
    <property type="entry name" value="Kinase-like_dom_sf"/>
</dbReference>
<dbReference type="GO" id="GO:0016787">
    <property type="term" value="F:hydrolase activity"/>
    <property type="evidence" value="ECO:0007669"/>
    <property type="project" value="UniProtKB-KW"/>
</dbReference>
<dbReference type="GO" id="GO:0042254">
    <property type="term" value="P:ribosome biogenesis"/>
    <property type="evidence" value="ECO:0007669"/>
    <property type="project" value="UniProtKB-KW"/>
</dbReference>
<evidence type="ECO:0000256" key="10">
    <source>
        <dbReference type="ARBA" id="ARBA00022723"/>
    </source>
</evidence>
<dbReference type="InterPro" id="IPR018934">
    <property type="entry name" value="RIO_dom"/>
</dbReference>
<evidence type="ECO:0000259" key="23">
    <source>
        <dbReference type="SMART" id="SM00090"/>
    </source>
</evidence>
<feature type="active site" description="Proton acceptor" evidence="19">
    <location>
        <position position="285"/>
    </location>
</feature>
<keyword evidence="8 18" id="KW-0723">Serine/threonine-protein kinase</keyword>
<evidence type="ECO:0000256" key="5">
    <source>
        <dbReference type="ARBA" id="ARBA00016038"/>
    </source>
</evidence>
<dbReference type="PANTHER" id="PTHR45723">
    <property type="entry name" value="SERINE/THREONINE-PROTEIN KINASE RIO1"/>
    <property type="match status" value="1"/>
</dbReference>
<evidence type="ECO:0000256" key="8">
    <source>
        <dbReference type="ARBA" id="ARBA00022527"/>
    </source>
</evidence>
<dbReference type="Pfam" id="PF01163">
    <property type="entry name" value="RIO1"/>
    <property type="match status" value="1"/>
</dbReference>
<gene>
    <name evidence="24" type="ORF">GPM918_LOCUS16097</name>
    <name evidence="25" type="ORF">SRO942_LOCUS16097</name>
</gene>
<evidence type="ECO:0000313" key="25">
    <source>
        <dbReference type="EMBL" id="CAF3817059.1"/>
    </source>
</evidence>
<keyword evidence="13" id="KW-0378">Hydrolase</keyword>
<evidence type="ECO:0000256" key="7">
    <source>
        <dbReference type="ARBA" id="ARBA00022517"/>
    </source>
</evidence>
<feature type="binding site" evidence="20">
    <location>
        <position position="168"/>
    </location>
    <ligand>
        <name>ATP</name>
        <dbReference type="ChEBI" id="CHEBI:30616"/>
    </ligand>
</feature>
<dbReference type="Proteomes" id="UP000681722">
    <property type="component" value="Unassembled WGS sequence"/>
</dbReference>
<comment type="similarity">
    <text evidence="3 18">Belongs to the protein kinase superfamily. RIO-type Ser/Thr kinase family.</text>
</comment>
<protein>
    <recommendedName>
        <fullName evidence="5 18">Serine/threonine-protein kinase RIO1</fullName>
        <ecNumber evidence="4 18">2.7.11.1</ecNumber>
    </recommendedName>
</protein>
<accession>A0A814K401</accession>
<comment type="caution">
    <text evidence="24">The sequence shown here is derived from an EMBL/GenBank/DDBJ whole genome shotgun (WGS) entry which is preliminary data.</text>
</comment>
<evidence type="ECO:0000256" key="19">
    <source>
        <dbReference type="PIRSR" id="PIRSR038147-1"/>
    </source>
</evidence>
<sequence length="530" mass="61756">MIEIDFQSDPVSNGNTNKDDDNKDEIYIDSDYDEHYTESSTSFLDSSVSQHQSSTSANSKTASSMKHYQPLTKTLSKYADKIDVGPYIPKHSQFEDTLHKTVDSNRYRSKDKHDRATVEQVLDPRTRMILFKFIQRGELREINGCISTGKEANVYYATRDGKNDCAIKIYKTSILVFKDRDKYVTGEYRFRHGYSRHNPRKMVRLWAEKEYRNLIRLHQNGIPCPKAIDLKEHVLLMEFIGENGWPAPLLKEITNLEETQAYKLYIDLIGYMRIMYDKCKLVHADLSEFNILYHLQKLFIIDVSQSVEQSHPNALEFLRKDCHNVNDYFQKKLAIKTLTTKELFDYITDPTIDDNNEQQYLDKILSIAQERQYPLPEEQIVSDQVFKSIYIPQTLIEVVDYEKDFRQCKTNGDQNLSYATLHAMKDDLSGARLKPKLLEEEEEEDDDNTNDDTTSSCSTTSDDSFQSANEELTKNNVSGIIRPRNESPASKKLRKQAVKEENREKRKTKIKKHIKKRAEKLGGDSRKRRK</sequence>
<evidence type="ECO:0000256" key="4">
    <source>
        <dbReference type="ARBA" id="ARBA00012513"/>
    </source>
</evidence>
<dbReference type="SUPFAM" id="SSF56112">
    <property type="entry name" value="Protein kinase-like (PK-like)"/>
    <property type="match status" value="1"/>
</dbReference>
<dbReference type="InterPro" id="IPR017407">
    <property type="entry name" value="Ser/Thr_kinase_Rio1"/>
</dbReference>
<feature type="compositionally biased region" description="Acidic residues" evidence="22">
    <location>
        <begin position="439"/>
        <end position="450"/>
    </location>
</feature>
<evidence type="ECO:0000313" key="26">
    <source>
        <dbReference type="Proteomes" id="UP000663829"/>
    </source>
</evidence>
<feature type="compositionally biased region" description="Low complexity" evidence="22">
    <location>
        <begin position="451"/>
        <end position="464"/>
    </location>
</feature>
<evidence type="ECO:0000256" key="22">
    <source>
        <dbReference type="SAM" id="MobiDB-lite"/>
    </source>
</evidence>
<dbReference type="InterPro" id="IPR018935">
    <property type="entry name" value="RIO_kinase_CS"/>
</dbReference>
<feature type="compositionally biased region" description="Basic and acidic residues" evidence="22">
    <location>
        <begin position="17"/>
        <end position="26"/>
    </location>
</feature>
<keyword evidence="10" id="KW-0479">Metal-binding</keyword>
<dbReference type="PROSITE" id="PS01245">
    <property type="entry name" value="RIO1"/>
    <property type="match status" value="1"/>
</dbReference>
<evidence type="ECO:0000256" key="16">
    <source>
        <dbReference type="ARBA" id="ARBA00047899"/>
    </source>
</evidence>
<feature type="region of interest" description="Disordered" evidence="22">
    <location>
        <begin position="1"/>
        <end position="66"/>
    </location>
</feature>
<reference evidence="24" key="1">
    <citation type="submission" date="2021-02" db="EMBL/GenBank/DDBJ databases">
        <authorList>
            <person name="Nowell W R."/>
        </authorList>
    </citation>
    <scope>NUCLEOTIDE SEQUENCE</scope>
</reference>
<proteinExistence type="inferred from homology"/>
<dbReference type="GO" id="GO:0004674">
    <property type="term" value="F:protein serine/threonine kinase activity"/>
    <property type="evidence" value="ECO:0007669"/>
    <property type="project" value="UniProtKB-KW"/>
</dbReference>
<dbReference type="EC" id="2.7.11.1" evidence="4 18"/>
<dbReference type="Proteomes" id="UP000663829">
    <property type="component" value="Unassembled WGS sequence"/>
</dbReference>
<keyword evidence="11 18" id="KW-0547">Nucleotide-binding</keyword>
<dbReference type="Gene3D" id="1.10.510.10">
    <property type="entry name" value="Transferase(Phosphotransferase) domain 1"/>
    <property type="match status" value="1"/>
</dbReference>
<comment type="catalytic activity">
    <reaction evidence="17 18">
        <text>L-seryl-[protein] + ATP = O-phospho-L-seryl-[protein] + ADP + H(+)</text>
        <dbReference type="Rhea" id="RHEA:17989"/>
        <dbReference type="Rhea" id="RHEA-COMP:9863"/>
        <dbReference type="Rhea" id="RHEA-COMP:11604"/>
        <dbReference type="ChEBI" id="CHEBI:15378"/>
        <dbReference type="ChEBI" id="CHEBI:29999"/>
        <dbReference type="ChEBI" id="CHEBI:30616"/>
        <dbReference type="ChEBI" id="CHEBI:83421"/>
        <dbReference type="ChEBI" id="CHEBI:456216"/>
        <dbReference type="EC" id="2.7.11.1"/>
    </reaction>
</comment>
<keyword evidence="15" id="KW-0460">Magnesium</keyword>
<dbReference type="CDD" id="cd05147">
    <property type="entry name" value="RIO1_euk"/>
    <property type="match status" value="1"/>
</dbReference>
<evidence type="ECO:0000256" key="15">
    <source>
        <dbReference type="ARBA" id="ARBA00022842"/>
    </source>
</evidence>
<feature type="region of interest" description="Disordered" evidence="22">
    <location>
        <begin position="439"/>
        <end position="530"/>
    </location>
</feature>
<feature type="compositionally biased region" description="Polar residues" evidence="22">
    <location>
        <begin position="465"/>
        <end position="478"/>
    </location>
</feature>